<proteinExistence type="inferred from homology"/>
<dbReference type="Proteomes" id="UP000187203">
    <property type="component" value="Unassembled WGS sequence"/>
</dbReference>
<evidence type="ECO:0000256" key="5">
    <source>
        <dbReference type="ARBA" id="ARBA00023136"/>
    </source>
</evidence>
<dbReference type="InterPro" id="IPR036749">
    <property type="entry name" value="Expansin_CBD_sf"/>
</dbReference>
<dbReference type="EMBL" id="AWUE01017652">
    <property type="protein sequence ID" value="OMO85901.1"/>
    <property type="molecule type" value="Genomic_DNA"/>
</dbReference>
<dbReference type="PROSITE" id="PS50843">
    <property type="entry name" value="EXPANSIN_CBD"/>
    <property type="match status" value="1"/>
</dbReference>
<organism evidence="10 11">
    <name type="scientific">Corchorus olitorius</name>
    <dbReference type="NCBI Taxonomy" id="93759"/>
    <lineage>
        <taxon>Eukaryota</taxon>
        <taxon>Viridiplantae</taxon>
        <taxon>Streptophyta</taxon>
        <taxon>Embryophyta</taxon>
        <taxon>Tracheophyta</taxon>
        <taxon>Spermatophyta</taxon>
        <taxon>Magnoliopsida</taxon>
        <taxon>eudicotyledons</taxon>
        <taxon>Gunneridae</taxon>
        <taxon>Pentapetalae</taxon>
        <taxon>rosids</taxon>
        <taxon>malvids</taxon>
        <taxon>Malvales</taxon>
        <taxon>Malvaceae</taxon>
        <taxon>Grewioideae</taxon>
        <taxon>Apeibeae</taxon>
        <taxon>Corchorus</taxon>
    </lineage>
</organism>
<evidence type="ECO:0000259" key="8">
    <source>
        <dbReference type="PROSITE" id="PS50842"/>
    </source>
</evidence>
<dbReference type="InterPro" id="IPR007118">
    <property type="entry name" value="Expan_Lol_pI"/>
</dbReference>
<dbReference type="Pfam" id="PF03330">
    <property type="entry name" value="DPBB_1"/>
    <property type="match status" value="1"/>
</dbReference>
<dbReference type="AlphaFoldDB" id="A0A1R3ITI5"/>
<dbReference type="GO" id="GO:0009653">
    <property type="term" value="P:anatomical structure morphogenesis"/>
    <property type="evidence" value="ECO:0007669"/>
    <property type="project" value="UniProtKB-ARBA"/>
</dbReference>
<reference evidence="11" key="1">
    <citation type="submission" date="2013-09" db="EMBL/GenBank/DDBJ databases">
        <title>Corchorus olitorius genome sequencing.</title>
        <authorList>
            <person name="Alam M."/>
            <person name="Haque M.S."/>
            <person name="Islam M.S."/>
            <person name="Emdad E.M."/>
            <person name="Islam M.M."/>
            <person name="Ahmed B."/>
            <person name="Halim A."/>
            <person name="Hossen Q.M.M."/>
            <person name="Hossain M.Z."/>
            <person name="Ahmed R."/>
            <person name="Khan M.M."/>
            <person name="Islam R."/>
            <person name="Rashid M.M."/>
            <person name="Khan S.A."/>
            <person name="Rahman M.S."/>
            <person name="Alam M."/>
            <person name="Yahiya A.S."/>
            <person name="Khan M.S."/>
            <person name="Azam M.S."/>
            <person name="Haque T."/>
            <person name="Lashkar M.Z.H."/>
            <person name="Akhand A.I."/>
            <person name="Morshed G."/>
            <person name="Roy S."/>
            <person name="Uddin K.S."/>
            <person name="Rabeya T."/>
            <person name="Hossain A.S."/>
            <person name="Chowdhury A."/>
            <person name="Snigdha A.R."/>
            <person name="Mortoza M.S."/>
            <person name="Matin S.A."/>
            <person name="Hoque S.M.E."/>
            <person name="Islam M.K."/>
            <person name="Roy D.K."/>
            <person name="Haider R."/>
            <person name="Moosa M.M."/>
            <person name="Elias S.M."/>
            <person name="Hasan A.M."/>
            <person name="Jahan S."/>
            <person name="Shafiuddin M."/>
            <person name="Mahmood N."/>
            <person name="Shommy N.S."/>
        </authorList>
    </citation>
    <scope>NUCLEOTIDE SEQUENCE [LARGE SCALE GENOMIC DNA]</scope>
    <source>
        <strain evidence="11">cv. O-4</strain>
    </source>
</reference>
<evidence type="ECO:0000256" key="3">
    <source>
        <dbReference type="ARBA" id="ARBA00022525"/>
    </source>
</evidence>
<accession>A0A1R3ITI5</accession>
<dbReference type="Pfam" id="PF01357">
    <property type="entry name" value="Expansin_C"/>
    <property type="match status" value="1"/>
</dbReference>
<dbReference type="GO" id="GO:0005576">
    <property type="term" value="C:extracellular region"/>
    <property type="evidence" value="ECO:0007669"/>
    <property type="project" value="InterPro"/>
</dbReference>
<gene>
    <name evidence="10" type="ORF">COLO4_21401</name>
</gene>
<dbReference type="InterPro" id="IPR002963">
    <property type="entry name" value="Expansin"/>
</dbReference>
<evidence type="ECO:0000313" key="11">
    <source>
        <dbReference type="Proteomes" id="UP000187203"/>
    </source>
</evidence>
<dbReference type="InterPro" id="IPR009009">
    <property type="entry name" value="RlpA-like_DPBB"/>
</dbReference>
<dbReference type="PANTHER" id="PTHR31867">
    <property type="entry name" value="EXPANSIN-A15"/>
    <property type="match status" value="1"/>
</dbReference>
<dbReference type="InterPro" id="IPR007117">
    <property type="entry name" value="Expansin_CBD"/>
</dbReference>
<keyword evidence="6 7" id="KW-0961">Cell wall biogenesis/degradation</keyword>
<evidence type="ECO:0000259" key="9">
    <source>
        <dbReference type="PROSITE" id="PS50843"/>
    </source>
</evidence>
<feature type="chain" id="PRO_5015213910" description="Expansin" evidence="7">
    <location>
        <begin position="25"/>
        <end position="264"/>
    </location>
</feature>
<dbReference type="PRINTS" id="PR01226">
    <property type="entry name" value="EXPANSIN"/>
</dbReference>
<dbReference type="Gene3D" id="2.60.40.760">
    <property type="entry name" value="Expansin, cellulose-binding-like domain"/>
    <property type="match status" value="1"/>
</dbReference>
<dbReference type="InterPro" id="IPR036908">
    <property type="entry name" value="RlpA-like_sf"/>
</dbReference>
<keyword evidence="4 7" id="KW-0732">Signal</keyword>
<dbReference type="GO" id="GO:0016020">
    <property type="term" value="C:membrane"/>
    <property type="evidence" value="ECO:0007669"/>
    <property type="project" value="UniProtKB-SubCell"/>
</dbReference>
<dbReference type="OrthoDB" id="5823761at2759"/>
<evidence type="ECO:0000256" key="6">
    <source>
        <dbReference type="ARBA" id="ARBA00023316"/>
    </source>
</evidence>
<dbReference type="PRINTS" id="PR01225">
    <property type="entry name" value="EXPANSNFAMLY"/>
</dbReference>
<dbReference type="SMART" id="SM00837">
    <property type="entry name" value="DPBB_1"/>
    <property type="match status" value="1"/>
</dbReference>
<keyword evidence="5" id="KW-0472">Membrane</keyword>
<keyword evidence="11" id="KW-1185">Reference proteome</keyword>
<evidence type="ECO:0000256" key="7">
    <source>
        <dbReference type="RuleBase" id="RU365023"/>
    </source>
</evidence>
<feature type="domain" description="Expansin-like CBD" evidence="9">
    <location>
        <begin position="181"/>
        <end position="260"/>
    </location>
</feature>
<dbReference type="Gene3D" id="2.40.40.10">
    <property type="entry name" value="RlpA-like domain"/>
    <property type="match status" value="1"/>
</dbReference>
<dbReference type="STRING" id="93759.A0A1R3ITI5"/>
<comment type="similarity">
    <text evidence="1 7">Belongs to the expansin family. Expansin A subfamily.</text>
</comment>
<comment type="function">
    <text evidence="7">Causes loosening and extension of plant cell walls by disrupting non-covalent bonding between cellulose microfibrils and matrix glucans. No enzymatic activity has been found.</text>
</comment>
<evidence type="ECO:0000256" key="4">
    <source>
        <dbReference type="ARBA" id="ARBA00022729"/>
    </source>
</evidence>
<evidence type="ECO:0000256" key="2">
    <source>
        <dbReference type="ARBA" id="ARBA00022512"/>
    </source>
</evidence>
<dbReference type="GO" id="GO:0009664">
    <property type="term" value="P:plant-type cell wall organization"/>
    <property type="evidence" value="ECO:0007669"/>
    <property type="project" value="InterPro"/>
</dbReference>
<comment type="caution">
    <text evidence="10">The sequence shown here is derived from an EMBL/GenBank/DDBJ whole genome shotgun (WGS) entry which is preliminary data.</text>
</comment>
<feature type="signal peptide" evidence="7">
    <location>
        <begin position="1"/>
        <end position="24"/>
    </location>
</feature>
<dbReference type="SUPFAM" id="SSF49590">
    <property type="entry name" value="PHL pollen allergen"/>
    <property type="match status" value="1"/>
</dbReference>
<dbReference type="PROSITE" id="PS50842">
    <property type="entry name" value="EXPANSIN_EG45"/>
    <property type="match status" value="1"/>
</dbReference>
<sequence>MAASLKVFFSFLLSIAYFGSSAMGKMRPPFMGEQKNVDTDWYDAHATFYGDMAGGETQYGACGYGDLFQQGYGLETTALSTALFNNGLTCGACFEIMCVNDPQWCYPKAGTIKVTATNFCPPNYSKLDGNWCNPPQKHFDLSMKMFTKLAQYKAGIIPVKYRRILCSKKGGVQFLIKGNPYWTLVLFTNVGGAGDIKDVKIKGSSSDWIQMSRNWGVNWQTGVKLTGQSLSFQVTTSDGKMLQFDNVAPSNWQFGQNFDGKKNF</sequence>
<keyword evidence="3 7" id="KW-0964">Secreted</keyword>
<keyword evidence="2 7" id="KW-0134">Cell wall</keyword>
<name>A0A1R3ITI5_9ROSI</name>
<dbReference type="SUPFAM" id="SSF50685">
    <property type="entry name" value="Barwin-like endoglucanases"/>
    <property type="match status" value="1"/>
</dbReference>
<protein>
    <recommendedName>
        <fullName evidence="7">Expansin</fullName>
    </recommendedName>
</protein>
<comment type="subcellular location">
    <subcellularLocation>
        <location evidence="7">Secreted</location>
        <location evidence="7">Cell wall</location>
    </subcellularLocation>
    <subcellularLocation>
        <location evidence="7">Membrane</location>
        <topology evidence="7">Peripheral membrane protein</topology>
    </subcellularLocation>
</comment>
<feature type="domain" description="Expansin-like EG45" evidence="8">
    <location>
        <begin position="59"/>
        <end position="171"/>
    </location>
</feature>
<evidence type="ECO:0000256" key="1">
    <source>
        <dbReference type="ARBA" id="ARBA00005392"/>
    </source>
</evidence>
<dbReference type="CDD" id="cd22274">
    <property type="entry name" value="DPBB_EXPA_N"/>
    <property type="match status" value="1"/>
</dbReference>
<dbReference type="InterPro" id="IPR007112">
    <property type="entry name" value="Expansin/allergen_DPBB_dom"/>
</dbReference>
<evidence type="ECO:0000313" key="10">
    <source>
        <dbReference type="EMBL" id="OMO85901.1"/>
    </source>
</evidence>